<name>A0ABV1RHH4_9ALTE</name>
<keyword evidence="3" id="KW-1003">Cell membrane</keyword>
<keyword evidence="4 7" id="KW-0812">Transmembrane</keyword>
<dbReference type="PANTHER" id="PTHR30012:SF0">
    <property type="entry name" value="TYPE II SECRETION SYSTEM PROTEIN F-RELATED"/>
    <property type="match status" value="1"/>
</dbReference>
<feature type="domain" description="Type II secretion system protein GspF" evidence="8">
    <location>
        <begin position="75"/>
        <end position="197"/>
    </location>
</feature>
<keyword evidence="6 7" id="KW-0472">Membrane</keyword>
<evidence type="ECO:0000256" key="2">
    <source>
        <dbReference type="ARBA" id="ARBA00005745"/>
    </source>
</evidence>
<dbReference type="EMBL" id="JBELOE010000211">
    <property type="protein sequence ID" value="MER2492399.1"/>
    <property type="molecule type" value="Genomic_DNA"/>
</dbReference>
<keyword evidence="10" id="KW-1185">Reference proteome</keyword>
<dbReference type="InterPro" id="IPR018076">
    <property type="entry name" value="T2SS_GspF_dom"/>
</dbReference>
<dbReference type="Pfam" id="PF00482">
    <property type="entry name" value="T2SSF"/>
    <property type="match status" value="2"/>
</dbReference>
<evidence type="ECO:0000256" key="4">
    <source>
        <dbReference type="ARBA" id="ARBA00022692"/>
    </source>
</evidence>
<dbReference type="PANTHER" id="PTHR30012">
    <property type="entry name" value="GENERAL SECRETION PATHWAY PROTEIN"/>
    <property type="match status" value="1"/>
</dbReference>
<keyword evidence="5 7" id="KW-1133">Transmembrane helix</keyword>
<dbReference type="Proteomes" id="UP001467690">
    <property type="component" value="Unassembled WGS sequence"/>
</dbReference>
<protein>
    <submittedName>
        <fullName evidence="9">Type II secretion system inner membrane protein GspF</fullName>
    </submittedName>
</protein>
<evidence type="ECO:0000259" key="8">
    <source>
        <dbReference type="Pfam" id="PF00482"/>
    </source>
</evidence>
<dbReference type="InterPro" id="IPR003004">
    <property type="entry name" value="GspF/PilC"/>
</dbReference>
<accession>A0ABV1RHH4</accession>
<comment type="caution">
    <text evidence="9">The sequence shown here is derived from an EMBL/GenBank/DDBJ whole genome shotgun (WGS) entry which is preliminary data.</text>
</comment>
<feature type="transmembrane region" description="Helical" evidence="7">
    <location>
        <begin position="173"/>
        <end position="196"/>
    </location>
</feature>
<proteinExistence type="inferred from homology"/>
<dbReference type="InterPro" id="IPR011850">
    <property type="entry name" value="T2SS_GspF"/>
</dbReference>
<dbReference type="RefSeq" id="WP_350401919.1">
    <property type="nucleotide sequence ID" value="NZ_JBELOE010000211.1"/>
</dbReference>
<feature type="transmembrane region" description="Helical" evidence="7">
    <location>
        <begin position="216"/>
        <end position="242"/>
    </location>
</feature>
<comment type="similarity">
    <text evidence="2">Belongs to the GSP F family.</text>
</comment>
<dbReference type="Gene3D" id="1.20.81.30">
    <property type="entry name" value="Type II secretion system (T2SS), domain F"/>
    <property type="match status" value="2"/>
</dbReference>
<sequence length="408" mass="44867">MAAFEYKALDNKGRNKKGVIEADTARAARQALREKGLIPVDVQTASSQEKQSASGKQEFFSLQGKISASDLALLTRQLSTLVASGLPIEEALLAVAQQTEKPRIERMVMAVRSKVTEGYNLADSMAEYPHIFDNLFCAMVAAGEKSGHLDTVLERLADYTEQRQVTKSKIQQASIYPIMLMVVAFSVVYFLLTSVVPKIVAQFDRLGGELPASTRFMITVSDFLSAYGLSVIVFIMLSAVIFQRAIQKPKIRFKYHALLLRMPMIGKVARGLNTARFARTLSILTASAVPLLESMKISAEVLSNDMIKHSIHDARLRVREGSSLRASLEQTKLFPPMMLHMIASGEKSGELESMLSRAADNQDREFESLVNITLSVIGPAMVLSMAAVVFFIVISILQPIMALNSMVG</sequence>
<comment type="subcellular location">
    <subcellularLocation>
        <location evidence="1">Cell membrane</location>
        <topology evidence="1">Multi-pass membrane protein</topology>
    </subcellularLocation>
</comment>
<evidence type="ECO:0000313" key="9">
    <source>
        <dbReference type="EMBL" id="MER2492399.1"/>
    </source>
</evidence>
<feature type="transmembrane region" description="Helical" evidence="7">
    <location>
        <begin position="372"/>
        <end position="397"/>
    </location>
</feature>
<evidence type="ECO:0000256" key="3">
    <source>
        <dbReference type="ARBA" id="ARBA00022475"/>
    </source>
</evidence>
<gene>
    <name evidence="9" type="primary">gspF</name>
    <name evidence="9" type="ORF">ABS311_10960</name>
</gene>
<reference evidence="9 10" key="1">
    <citation type="submission" date="2024-06" db="EMBL/GenBank/DDBJ databases">
        <authorList>
            <person name="Chen R.Y."/>
        </authorList>
    </citation>
    <scope>NUCLEOTIDE SEQUENCE [LARGE SCALE GENOMIC DNA]</scope>
    <source>
        <strain evidence="9 10">D2</strain>
    </source>
</reference>
<dbReference type="InterPro" id="IPR042094">
    <property type="entry name" value="T2SS_GspF_sf"/>
</dbReference>
<evidence type="ECO:0000256" key="6">
    <source>
        <dbReference type="ARBA" id="ARBA00023136"/>
    </source>
</evidence>
<evidence type="ECO:0000256" key="7">
    <source>
        <dbReference type="SAM" id="Phobius"/>
    </source>
</evidence>
<evidence type="ECO:0000256" key="1">
    <source>
        <dbReference type="ARBA" id="ARBA00004651"/>
    </source>
</evidence>
<dbReference type="NCBIfam" id="TIGR02120">
    <property type="entry name" value="GspF"/>
    <property type="match status" value="1"/>
</dbReference>
<dbReference type="PRINTS" id="PR00812">
    <property type="entry name" value="BCTERIALGSPF"/>
</dbReference>
<evidence type="ECO:0000256" key="5">
    <source>
        <dbReference type="ARBA" id="ARBA00022989"/>
    </source>
</evidence>
<evidence type="ECO:0000313" key="10">
    <source>
        <dbReference type="Proteomes" id="UP001467690"/>
    </source>
</evidence>
<feature type="domain" description="Type II secretion system protein GspF" evidence="8">
    <location>
        <begin position="277"/>
        <end position="398"/>
    </location>
</feature>
<organism evidence="9 10">
    <name type="scientific">Catenovulum sediminis</name>
    <dbReference type="NCBI Taxonomy" id="1740262"/>
    <lineage>
        <taxon>Bacteria</taxon>
        <taxon>Pseudomonadati</taxon>
        <taxon>Pseudomonadota</taxon>
        <taxon>Gammaproteobacteria</taxon>
        <taxon>Alteromonadales</taxon>
        <taxon>Alteromonadaceae</taxon>
        <taxon>Catenovulum</taxon>
    </lineage>
</organism>